<evidence type="ECO:0000256" key="15">
    <source>
        <dbReference type="PROSITE-ProRule" id="PRU10141"/>
    </source>
</evidence>
<evidence type="ECO:0000256" key="5">
    <source>
        <dbReference type="ARBA" id="ARBA00022679"/>
    </source>
</evidence>
<protein>
    <recommendedName>
        <fullName evidence="3">non-specific serine/threonine protein kinase</fullName>
        <ecNumber evidence="3">2.7.11.1</ecNumber>
    </recommendedName>
</protein>
<evidence type="ECO:0000259" key="17">
    <source>
        <dbReference type="PROSITE" id="PS50222"/>
    </source>
</evidence>
<comment type="caution">
    <text evidence="18">The sequence shown here is derived from an EMBL/GenBank/DDBJ whole genome shotgun (WGS) entry which is preliminary data.</text>
</comment>
<evidence type="ECO:0000256" key="14">
    <source>
        <dbReference type="ARBA" id="ARBA00048679"/>
    </source>
</evidence>
<evidence type="ECO:0000256" key="3">
    <source>
        <dbReference type="ARBA" id="ARBA00012513"/>
    </source>
</evidence>
<keyword evidence="8 15" id="KW-0547">Nucleotide-binding</keyword>
<evidence type="ECO:0000256" key="8">
    <source>
        <dbReference type="ARBA" id="ARBA00022741"/>
    </source>
</evidence>
<dbReference type="PANTHER" id="PTHR24349">
    <property type="entry name" value="SERINE/THREONINE-PROTEIN KINASE"/>
    <property type="match status" value="1"/>
</dbReference>
<feature type="domain" description="EF-hand" evidence="17">
    <location>
        <begin position="506"/>
        <end position="538"/>
    </location>
</feature>
<dbReference type="PROSITE" id="PS00018">
    <property type="entry name" value="EF_HAND_1"/>
    <property type="match status" value="4"/>
</dbReference>
<evidence type="ECO:0000256" key="4">
    <source>
        <dbReference type="ARBA" id="ARBA00022527"/>
    </source>
</evidence>
<dbReference type="GO" id="GO:0004674">
    <property type="term" value="F:protein serine/threonine kinase activity"/>
    <property type="evidence" value="ECO:0007669"/>
    <property type="project" value="UniProtKB-KW"/>
</dbReference>
<dbReference type="Gene3D" id="1.10.238.10">
    <property type="entry name" value="EF-hand"/>
    <property type="match status" value="2"/>
</dbReference>
<dbReference type="SUPFAM" id="SSF56112">
    <property type="entry name" value="Protein kinase-like (PK-like)"/>
    <property type="match status" value="1"/>
</dbReference>
<dbReference type="EC" id="2.7.11.1" evidence="3"/>
<keyword evidence="11 15" id="KW-0067">ATP-binding</keyword>
<dbReference type="AlphaFoldDB" id="A0A1R2CL74"/>
<proteinExistence type="inferred from homology"/>
<keyword evidence="7" id="KW-0677">Repeat</keyword>
<dbReference type="InterPro" id="IPR017441">
    <property type="entry name" value="Protein_kinase_ATP_BS"/>
</dbReference>
<keyword evidence="19" id="KW-1185">Reference proteome</keyword>
<dbReference type="Gene3D" id="1.10.510.10">
    <property type="entry name" value="Transferase(Phosphotransferase) domain 1"/>
    <property type="match status" value="1"/>
</dbReference>
<sequence length="538" mass="61723">MGCVCGKKTKIWQDKCLEIQKPLNTNENIERKTSREIIFTIKNQSWVEEKPQNIDNSHKEQSKILDSPQQLIKFDDSLFAHFNSKNLYTNYELMGKLGEGFYGYVRLANHRETRKQRAVKSIEKSKMSSTQTEKNKFFNEFEILKQTDHPNIVKIFEYYEDRTYFHLVMEYISGGKLLDYLAKTKTFSESTAAHFIQQILSALVYCHEKGIIHGDLEPDNILLDSFTDKSIVKIVGFGNSVLKGNGTVFNSQSHSVQFTAPEVLKNENFCEKCDIWSCGTILYLLLSGKTPFPGRTQDIIKQRVLAGDFSLKGLEWNNISLPAKNLLSQMLVYNSNSRITAQGALNSPWIQENLKSLNLFSNLNTENLINLTSLQSNQQFKQAVLMFIANFALSKDRLQELTLTFRKLDKNGDGKLSREELKEVYNKTTKHKRTMSKQIDEIMEIVDKDKTGFISYSDFVTACLKQEEIDNEVNLEMAFKAFDEDKSGKISIEELRRVFGIGSGKIKDLKNLLMEVDNNGDGEIDFVEFKKMMIKGLS</sequence>
<dbReference type="Pfam" id="PF00069">
    <property type="entry name" value="Pkinase"/>
    <property type="match status" value="1"/>
</dbReference>
<evidence type="ECO:0000256" key="13">
    <source>
        <dbReference type="ARBA" id="ARBA00047899"/>
    </source>
</evidence>
<feature type="domain" description="EF-hand" evidence="17">
    <location>
        <begin position="434"/>
        <end position="469"/>
    </location>
</feature>
<dbReference type="PROSITE" id="PS50222">
    <property type="entry name" value="EF_HAND_2"/>
    <property type="match status" value="4"/>
</dbReference>
<dbReference type="InterPro" id="IPR000719">
    <property type="entry name" value="Prot_kinase_dom"/>
</dbReference>
<keyword evidence="6" id="KW-0479">Metal-binding</keyword>
<keyword evidence="4" id="KW-0723">Serine/threonine-protein kinase</keyword>
<evidence type="ECO:0000256" key="9">
    <source>
        <dbReference type="ARBA" id="ARBA00022777"/>
    </source>
</evidence>
<comment type="subunit">
    <text evidence="2">Monomer.</text>
</comment>
<feature type="domain" description="EF-hand" evidence="17">
    <location>
        <begin position="470"/>
        <end position="505"/>
    </location>
</feature>
<evidence type="ECO:0000256" key="6">
    <source>
        <dbReference type="ARBA" id="ARBA00022723"/>
    </source>
</evidence>
<dbReference type="Gene3D" id="3.30.200.20">
    <property type="entry name" value="Phosphorylase Kinase, domain 1"/>
    <property type="match status" value="1"/>
</dbReference>
<dbReference type="Pfam" id="PF13499">
    <property type="entry name" value="EF-hand_7"/>
    <property type="match status" value="2"/>
</dbReference>
<dbReference type="FunFam" id="1.10.510.10:FF:000571">
    <property type="entry name" value="Maternal embryonic leucine zipper kinase"/>
    <property type="match status" value="1"/>
</dbReference>
<dbReference type="InterPro" id="IPR011992">
    <property type="entry name" value="EF-hand-dom_pair"/>
</dbReference>
<evidence type="ECO:0000256" key="7">
    <source>
        <dbReference type="ARBA" id="ARBA00022737"/>
    </source>
</evidence>
<comment type="catalytic activity">
    <reaction evidence="14">
        <text>L-seryl-[protein] + ATP = O-phospho-L-seryl-[protein] + ADP + H(+)</text>
        <dbReference type="Rhea" id="RHEA:17989"/>
        <dbReference type="Rhea" id="RHEA-COMP:9863"/>
        <dbReference type="Rhea" id="RHEA-COMP:11604"/>
        <dbReference type="ChEBI" id="CHEBI:15378"/>
        <dbReference type="ChEBI" id="CHEBI:29999"/>
        <dbReference type="ChEBI" id="CHEBI:30616"/>
        <dbReference type="ChEBI" id="CHEBI:83421"/>
        <dbReference type="ChEBI" id="CHEBI:456216"/>
        <dbReference type="EC" id="2.7.11.1"/>
    </reaction>
</comment>
<feature type="domain" description="Protein kinase" evidence="16">
    <location>
        <begin position="91"/>
        <end position="350"/>
    </location>
</feature>
<dbReference type="EMBL" id="MPUH01000118">
    <property type="protein sequence ID" value="OMJ89773.1"/>
    <property type="molecule type" value="Genomic_DNA"/>
</dbReference>
<name>A0A1R2CL74_9CILI</name>
<dbReference type="InterPro" id="IPR050205">
    <property type="entry name" value="CDPK_Ser/Thr_kinases"/>
</dbReference>
<keyword evidence="10" id="KW-0106">Calcium</keyword>
<dbReference type="GO" id="GO:0005524">
    <property type="term" value="F:ATP binding"/>
    <property type="evidence" value="ECO:0007669"/>
    <property type="project" value="UniProtKB-UniRule"/>
</dbReference>
<dbReference type="CDD" id="cd00051">
    <property type="entry name" value="EFh"/>
    <property type="match status" value="2"/>
</dbReference>
<dbReference type="Proteomes" id="UP000187209">
    <property type="component" value="Unassembled WGS sequence"/>
</dbReference>
<dbReference type="CDD" id="cd05117">
    <property type="entry name" value="STKc_CAMK"/>
    <property type="match status" value="1"/>
</dbReference>
<dbReference type="GO" id="GO:0005509">
    <property type="term" value="F:calcium ion binding"/>
    <property type="evidence" value="ECO:0007669"/>
    <property type="project" value="InterPro"/>
</dbReference>
<evidence type="ECO:0000256" key="2">
    <source>
        <dbReference type="ARBA" id="ARBA00011245"/>
    </source>
</evidence>
<dbReference type="FunFam" id="1.10.238.10:FF:000003">
    <property type="entry name" value="Calmodulin A"/>
    <property type="match status" value="1"/>
</dbReference>
<evidence type="ECO:0000313" key="18">
    <source>
        <dbReference type="EMBL" id="OMJ89773.1"/>
    </source>
</evidence>
<feature type="binding site" evidence="15">
    <location>
        <position position="120"/>
    </location>
    <ligand>
        <name>ATP</name>
        <dbReference type="ChEBI" id="CHEBI:30616"/>
    </ligand>
</feature>
<keyword evidence="9" id="KW-0418">Kinase</keyword>
<dbReference type="OrthoDB" id="429467at2759"/>
<accession>A0A1R2CL74</accession>
<dbReference type="SMART" id="SM00054">
    <property type="entry name" value="EFh"/>
    <property type="match status" value="4"/>
</dbReference>
<evidence type="ECO:0000256" key="11">
    <source>
        <dbReference type="ARBA" id="ARBA00022840"/>
    </source>
</evidence>
<dbReference type="PROSITE" id="PS00107">
    <property type="entry name" value="PROTEIN_KINASE_ATP"/>
    <property type="match status" value="1"/>
</dbReference>
<evidence type="ECO:0000256" key="10">
    <source>
        <dbReference type="ARBA" id="ARBA00022837"/>
    </source>
</evidence>
<dbReference type="InterPro" id="IPR002048">
    <property type="entry name" value="EF_hand_dom"/>
</dbReference>
<evidence type="ECO:0000256" key="1">
    <source>
        <dbReference type="ARBA" id="ARBA00001946"/>
    </source>
</evidence>
<dbReference type="FunFam" id="3.30.200.20:FF:000315">
    <property type="entry name" value="Calcium-dependent protein kinase 3"/>
    <property type="match status" value="1"/>
</dbReference>
<evidence type="ECO:0000259" key="16">
    <source>
        <dbReference type="PROSITE" id="PS50011"/>
    </source>
</evidence>
<organism evidence="18 19">
    <name type="scientific">Stentor coeruleus</name>
    <dbReference type="NCBI Taxonomy" id="5963"/>
    <lineage>
        <taxon>Eukaryota</taxon>
        <taxon>Sar</taxon>
        <taxon>Alveolata</taxon>
        <taxon>Ciliophora</taxon>
        <taxon>Postciliodesmatophora</taxon>
        <taxon>Heterotrichea</taxon>
        <taxon>Heterotrichida</taxon>
        <taxon>Stentoridae</taxon>
        <taxon>Stentor</taxon>
    </lineage>
</organism>
<dbReference type="InterPro" id="IPR011009">
    <property type="entry name" value="Kinase-like_dom_sf"/>
</dbReference>
<comment type="similarity">
    <text evidence="12">Belongs to the protein kinase superfamily. Ser/Thr protein kinase family. CDPK subfamily.</text>
</comment>
<dbReference type="SUPFAM" id="SSF47473">
    <property type="entry name" value="EF-hand"/>
    <property type="match status" value="1"/>
</dbReference>
<dbReference type="InterPro" id="IPR018247">
    <property type="entry name" value="EF_Hand_1_Ca_BS"/>
</dbReference>
<gene>
    <name evidence="18" type="ORF">SteCoe_8043</name>
</gene>
<evidence type="ECO:0000256" key="12">
    <source>
        <dbReference type="ARBA" id="ARBA00024334"/>
    </source>
</evidence>
<evidence type="ECO:0000313" key="19">
    <source>
        <dbReference type="Proteomes" id="UP000187209"/>
    </source>
</evidence>
<comment type="cofactor">
    <cofactor evidence="1">
        <name>Mg(2+)</name>
        <dbReference type="ChEBI" id="CHEBI:18420"/>
    </cofactor>
</comment>
<feature type="domain" description="EF-hand" evidence="17">
    <location>
        <begin position="396"/>
        <end position="431"/>
    </location>
</feature>
<reference evidence="18 19" key="1">
    <citation type="submission" date="2016-11" db="EMBL/GenBank/DDBJ databases">
        <title>The macronuclear genome of Stentor coeruleus: a giant cell with tiny introns.</title>
        <authorList>
            <person name="Slabodnick M."/>
            <person name="Ruby J.G."/>
            <person name="Reiff S.B."/>
            <person name="Swart E.C."/>
            <person name="Gosai S."/>
            <person name="Prabakaran S."/>
            <person name="Witkowska E."/>
            <person name="Larue G.E."/>
            <person name="Fisher S."/>
            <person name="Freeman R.M."/>
            <person name="Gunawardena J."/>
            <person name="Chu W."/>
            <person name="Stover N.A."/>
            <person name="Gregory B.D."/>
            <person name="Nowacki M."/>
            <person name="Derisi J."/>
            <person name="Roy S.W."/>
            <person name="Marshall W.F."/>
            <person name="Sood P."/>
        </authorList>
    </citation>
    <scope>NUCLEOTIDE SEQUENCE [LARGE SCALE GENOMIC DNA]</scope>
    <source>
        <strain evidence="18">WM001</strain>
    </source>
</reference>
<dbReference type="PROSITE" id="PS50011">
    <property type="entry name" value="PROTEIN_KINASE_DOM"/>
    <property type="match status" value="1"/>
</dbReference>
<keyword evidence="5" id="KW-0808">Transferase</keyword>
<comment type="catalytic activity">
    <reaction evidence="13">
        <text>L-threonyl-[protein] + ATP = O-phospho-L-threonyl-[protein] + ADP + H(+)</text>
        <dbReference type="Rhea" id="RHEA:46608"/>
        <dbReference type="Rhea" id="RHEA-COMP:11060"/>
        <dbReference type="Rhea" id="RHEA-COMP:11605"/>
        <dbReference type="ChEBI" id="CHEBI:15378"/>
        <dbReference type="ChEBI" id="CHEBI:30013"/>
        <dbReference type="ChEBI" id="CHEBI:30616"/>
        <dbReference type="ChEBI" id="CHEBI:61977"/>
        <dbReference type="ChEBI" id="CHEBI:456216"/>
        <dbReference type="EC" id="2.7.11.1"/>
    </reaction>
</comment>